<dbReference type="NCBIfam" id="TIGR03696">
    <property type="entry name" value="Rhs_assc_core"/>
    <property type="match status" value="1"/>
</dbReference>
<name>G2Z273_FLABF</name>
<sequence length="1203" mass="133132">MKSTTVKKRQSAWLFKAFVALLVGLPALLEAQTQSQNYIKTTTYKVPTTLVPAPTAAQKVENITYFDGLGRPIQQIAGQQSNSGKDIITHIEYDAFGRQTKEYLPYASGQNNLEYLDGNTVKTNLITQYQNWYGDQNPYSEKQLEASPLNRVMQQAAPGNEWALNGNKTIKFDYQTNTATEVKLYTATATWNAALGLYEPVLNNATGNTYYTANQLYKSVTKDENWTAGNNNTTQEFKDKEGKVVLKRSFNSAVAHDTYYVYDQYGNLSFVLPPLVTNASITSQMAGLCYQYRYDYRNRLVEKKLPGKQWEFIVYDKLDRPVATGPAFSPFGEGTTGWMITKYDALNRPVYTGWQASTTVTTSGRLVLQNAQNGATVLNESKTTAGTIDGISVWYSNVVAPTGFKILSVNYYDDYNFPNGPTVFGTAYYNNSLKPKGLATGAWVRVCQGATDKKGETSYTLYDYKARAIQTKTVHYLGGYTQTDSNLDFVGKPISTETRHKRTVTDAEIRVNEVFTYSAQDRLLTHTHQINGGAIQLLANNSYDELGKLTSKKVGGAATGTGLQNVNYSYNIRGWLMGINDINSLSKAGDPMDLFSFRINYQKPETATPLFNGNISETFWRTSSDNVLRKYSYSYDHLNRLLEGKYEKPQSTNPFPGSYDERLEYDKNGNILNLRRNGDLDSDSSFMYAQEMDVLGYAYKPDSNLLLSVTDDTANPKGFNDGNTQNDDFEYDNNGNMTVDLNKNIKNITYNHLNLPTKILFGNSNYITYLYTASGQKVNKVVNEAGVITTTDYINGFQYKTLPSGDGGLVFFPHAEGYVNVNKSYKLTESSLFNYVFNYTDHLGNIRMSYTQTPTGALSILEENHYYPFGLKHTNYNSDKRLYVRESVSSKIKPVTPLFPLVYNYKYNGKEYQDELGLNWYDYGARFYDPARAGWTNIDPLAEKMRRFSPYNYCFNNPLRFTDPDGMAPTDWVLGNDNQWSWRSDVNSASQAADKGYVGYSDGRTNNVHTVGGTGSTLTLKENAKWVDSSNGVEKTAPDKAEPTAIAEVKVSGEIATNTPAPEYEFSGEILMDMVGNMGDAMSEGSTYAKGGGIALAVAGALSGNPALVSFGVEAYEFGSALDDIGTGMSAARDFTTGEPGDVTRGLIKATAIGAGKLTDGIMDAKVPASGFGGATNATFKAGAGVVTDGVKGDALRSSYERH</sequence>
<evidence type="ECO:0000313" key="4">
    <source>
        <dbReference type="Proteomes" id="UP000009186"/>
    </source>
</evidence>
<evidence type="ECO:0000259" key="2">
    <source>
        <dbReference type="Pfam" id="PF20041"/>
    </source>
</evidence>
<dbReference type="STRING" id="1034807.FBFL15_1985"/>
<feature type="chain" id="PRO_5003440643" evidence="1">
    <location>
        <begin position="32"/>
        <end position="1203"/>
    </location>
</feature>
<evidence type="ECO:0000313" key="3">
    <source>
        <dbReference type="EMBL" id="CCB70028.1"/>
    </source>
</evidence>
<feature type="signal peptide" evidence="1">
    <location>
        <begin position="1"/>
        <end position="31"/>
    </location>
</feature>
<dbReference type="eggNOG" id="COG3209">
    <property type="taxonomic scope" value="Bacteria"/>
</dbReference>
<evidence type="ECO:0000256" key="1">
    <source>
        <dbReference type="SAM" id="SignalP"/>
    </source>
</evidence>
<keyword evidence="1" id="KW-0732">Signal</keyword>
<organism evidence="3 4">
    <name type="scientific">Flavobacterium branchiophilum (strain FL-15)</name>
    <dbReference type="NCBI Taxonomy" id="1034807"/>
    <lineage>
        <taxon>Bacteria</taxon>
        <taxon>Pseudomonadati</taxon>
        <taxon>Bacteroidota</taxon>
        <taxon>Flavobacteriia</taxon>
        <taxon>Flavobacteriales</taxon>
        <taxon>Flavobacteriaceae</taxon>
        <taxon>Flavobacterium</taxon>
    </lineage>
</organism>
<accession>G2Z273</accession>
<gene>
    <name evidence="3" type="ordered locus">FBFL15_1985</name>
</gene>
<dbReference type="Gene3D" id="2.180.10.10">
    <property type="entry name" value="RHS repeat-associated core"/>
    <property type="match status" value="1"/>
</dbReference>
<feature type="domain" description="DUF6443" evidence="2">
    <location>
        <begin position="40"/>
        <end position="176"/>
    </location>
</feature>
<dbReference type="KEGG" id="fbr:FBFL15_1985"/>
<proteinExistence type="predicted"/>
<keyword evidence="4" id="KW-1185">Reference proteome</keyword>
<dbReference type="RefSeq" id="WP_014084493.1">
    <property type="nucleotide sequence ID" value="NC_016001.1"/>
</dbReference>
<dbReference type="InterPro" id="IPR045619">
    <property type="entry name" value="DUF6443"/>
</dbReference>
<dbReference type="Pfam" id="PF20041">
    <property type="entry name" value="DUF6443"/>
    <property type="match status" value="1"/>
</dbReference>
<dbReference type="InterPro" id="IPR022385">
    <property type="entry name" value="Rhs_assc_core"/>
</dbReference>
<dbReference type="AlphaFoldDB" id="G2Z273"/>
<dbReference type="EMBL" id="FQ859183">
    <property type="protein sequence ID" value="CCB70028.1"/>
    <property type="molecule type" value="Genomic_DNA"/>
</dbReference>
<dbReference type="HOGENOM" id="CLU_004466_0_0_10"/>
<reference evidence="3 4" key="1">
    <citation type="journal article" date="2011" name="Appl. Environ. Microbiol.">
        <title>Complete genome sequence of the fish pathogen Flavobacterium branchiophilum.</title>
        <authorList>
            <consortium name="1:IP"/>
            <consortium name="Microbial Evolutionary Genomics,F-75015 Paris"/>
            <consortium name="France 2:CNRS"/>
            <consortium name="URA2171"/>
            <consortium name="F-75015 Paris,France 3:Unite de Virologie et Immunologie Mol."/>
            <consortium name="INRA,78352 Jouy en Josas Cedex"/>
            <consortium name="France. 4:Unite de Mathemathique"/>
            <consortium name="Informatique et Genome,INRA"/>
            <consortium name="78352 Jouy en Josas Cedex"/>
            <consortium name="France. 5:CEA/Genoscope"/>
            <consortium name="Evry"/>
            <consortium name="France"/>
            <person name="Touchon M."/>
            <person name="Barbier P."/>
            <person name="Bernardet J.F."/>
            <person name="Loux V."/>
            <person name="Vacherie B."/>
            <person name="Barbe V."/>
            <person name="Rocha E.P."/>
            <person name="Duchaud E."/>
        </authorList>
    </citation>
    <scope>NUCLEOTIDE SEQUENCE [LARGE SCALE GENOMIC DNA]</scope>
    <source>
        <strain evidence="3 4">FL-15</strain>
    </source>
</reference>
<protein>
    <submittedName>
        <fullName evidence="3">Rhs family protein</fullName>
    </submittedName>
</protein>
<dbReference type="Proteomes" id="UP000009186">
    <property type="component" value="Chromosome"/>
</dbReference>